<feature type="domain" description="MHYT" evidence="10">
    <location>
        <begin position="6"/>
        <end position="198"/>
    </location>
</feature>
<dbReference type="Proteomes" id="UP000652567">
    <property type="component" value="Unassembled WGS sequence"/>
</dbReference>
<evidence type="ECO:0000256" key="1">
    <source>
        <dbReference type="ARBA" id="ARBA00001946"/>
    </source>
</evidence>
<dbReference type="GO" id="GO:0071732">
    <property type="term" value="P:cellular response to nitric oxide"/>
    <property type="evidence" value="ECO:0007669"/>
    <property type="project" value="UniProtKB-ARBA"/>
</dbReference>
<dbReference type="InterPro" id="IPR043128">
    <property type="entry name" value="Rev_trsase/Diguanyl_cyclase"/>
</dbReference>
<feature type="transmembrane region" description="Helical" evidence="5">
    <location>
        <begin position="171"/>
        <end position="192"/>
    </location>
</feature>
<feature type="domain" description="PAC" evidence="7">
    <location>
        <begin position="782"/>
        <end position="832"/>
    </location>
</feature>
<feature type="transmembrane region" description="Helical" evidence="5">
    <location>
        <begin position="78"/>
        <end position="98"/>
    </location>
</feature>
<evidence type="ECO:0000313" key="11">
    <source>
        <dbReference type="EMBL" id="MBE8718232.1"/>
    </source>
</evidence>
<dbReference type="FunFam" id="3.20.20.450:FF:000001">
    <property type="entry name" value="Cyclic di-GMP phosphodiesterase yahA"/>
    <property type="match status" value="1"/>
</dbReference>
<dbReference type="GO" id="GO:0071111">
    <property type="term" value="F:cyclic-guanylate-specific phosphodiesterase activity"/>
    <property type="evidence" value="ECO:0007669"/>
    <property type="project" value="UniProtKB-EC"/>
</dbReference>
<reference evidence="11" key="1">
    <citation type="submission" date="2018-07" db="EMBL/GenBank/DDBJ databases">
        <title>Genome assembly of strain Ka43.</title>
        <authorList>
            <person name="Kukolya J."/>
            <person name="Nagy I."/>
            <person name="Horvath B."/>
            <person name="Toth A."/>
        </authorList>
    </citation>
    <scope>NUCLEOTIDE SEQUENCE</scope>
    <source>
        <strain evidence="11">KB43</strain>
    </source>
</reference>
<feature type="transmembrane region" description="Helical" evidence="5">
    <location>
        <begin position="140"/>
        <end position="159"/>
    </location>
</feature>
<dbReference type="CDD" id="cd00130">
    <property type="entry name" value="PAS"/>
    <property type="match status" value="2"/>
</dbReference>
<feature type="transmembrane region" description="Helical" evidence="5">
    <location>
        <begin position="42"/>
        <end position="66"/>
    </location>
</feature>
<evidence type="ECO:0000256" key="4">
    <source>
        <dbReference type="ARBA" id="ARBA00051114"/>
    </source>
</evidence>
<proteinExistence type="predicted"/>
<comment type="caution">
    <text evidence="11">The sequence shown here is derived from an EMBL/GenBank/DDBJ whole genome shotgun (WGS) entry which is preliminary data.</text>
</comment>
<dbReference type="Gene3D" id="3.30.450.20">
    <property type="entry name" value="PAS domain"/>
    <property type="match status" value="2"/>
</dbReference>
<dbReference type="PANTHER" id="PTHR44757:SF2">
    <property type="entry name" value="BIOFILM ARCHITECTURE MAINTENANCE PROTEIN MBAA"/>
    <property type="match status" value="1"/>
</dbReference>
<dbReference type="InterPro" id="IPR029787">
    <property type="entry name" value="Nucleotide_cyclase"/>
</dbReference>
<keyword evidence="5" id="KW-1133">Transmembrane helix</keyword>
<dbReference type="PROSITE" id="PS50887">
    <property type="entry name" value="GGDEF"/>
    <property type="match status" value="1"/>
</dbReference>
<evidence type="ECO:0000256" key="3">
    <source>
        <dbReference type="ARBA" id="ARBA00022636"/>
    </source>
</evidence>
<keyword evidence="12" id="KW-1185">Reference proteome</keyword>
<evidence type="ECO:0000256" key="5">
    <source>
        <dbReference type="PROSITE-ProRule" id="PRU00244"/>
    </source>
</evidence>
<dbReference type="SMART" id="SM00091">
    <property type="entry name" value="PAS"/>
    <property type="match status" value="2"/>
</dbReference>
<keyword evidence="5" id="KW-0472">Membrane</keyword>
<dbReference type="PROSITE" id="PS50112">
    <property type="entry name" value="PAS"/>
    <property type="match status" value="2"/>
</dbReference>
<dbReference type="RefSeq" id="WP_193910621.1">
    <property type="nucleotide sequence ID" value="NZ_PRDL01000001.1"/>
</dbReference>
<evidence type="ECO:0000313" key="12">
    <source>
        <dbReference type="Proteomes" id="UP000652567"/>
    </source>
</evidence>
<evidence type="ECO:0000259" key="6">
    <source>
        <dbReference type="PROSITE" id="PS50112"/>
    </source>
</evidence>
<dbReference type="InterPro" id="IPR000014">
    <property type="entry name" value="PAS"/>
</dbReference>
<dbReference type="CDD" id="cd01948">
    <property type="entry name" value="EAL"/>
    <property type="match status" value="1"/>
</dbReference>
<dbReference type="Gene3D" id="3.20.20.450">
    <property type="entry name" value="EAL domain"/>
    <property type="match status" value="1"/>
</dbReference>
<dbReference type="Pfam" id="PF00990">
    <property type="entry name" value="GGDEF"/>
    <property type="match status" value="1"/>
</dbReference>
<dbReference type="PROSITE" id="PS50883">
    <property type="entry name" value="EAL"/>
    <property type="match status" value="1"/>
</dbReference>
<dbReference type="InterPro" id="IPR000160">
    <property type="entry name" value="GGDEF_dom"/>
</dbReference>
<dbReference type="InterPro" id="IPR000700">
    <property type="entry name" value="PAS-assoc_C"/>
</dbReference>
<feature type="domain" description="EAL" evidence="8">
    <location>
        <begin position="432"/>
        <end position="686"/>
    </location>
</feature>
<evidence type="ECO:0000259" key="8">
    <source>
        <dbReference type="PROSITE" id="PS50883"/>
    </source>
</evidence>
<dbReference type="SMART" id="SM00267">
    <property type="entry name" value="GGDEF"/>
    <property type="match status" value="1"/>
</dbReference>
<name>A0A928V7S3_9GAMM</name>
<dbReference type="NCBIfam" id="TIGR00254">
    <property type="entry name" value="GGDEF"/>
    <property type="match status" value="1"/>
</dbReference>
<keyword evidence="5" id="KW-0812">Transmembrane</keyword>
<dbReference type="PANTHER" id="PTHR44757">
    <property type="entry name" value="DIGUANYLATE CYCLASE DGCP"/>
    <property type="match status" value="1"/>
</dbReference>
<dbReference type="SUPFAM" id="SSF55785">
    <property type="entry name" value="PYP-like sensor domain (PAS domain)"/>
    <property type="match status" value="2"/>
</dbReference>
<dbReference type="InterPro" id="IPR052155">
    <property type="entry name" value="Biofilm_reg_signaling"/>
</dbReference>
<dbReference type="Gene3D" id="3.30.70.270">
    <property type="match status" value="1"/>
</dbReference>
<feature type="transmembrane region" description="Helical" evidence="5">
    <location>
        <begin position="6"/>
        <end position="26"/>
    </location>
</feature>
<dbReference type="SMART" id="SM00052">
    <property type="entry name" value="EAL"/>
    <property type="match status" value="1"/>
</dbReference>
<dbReference type="InterPro" id="IPR035919">
    <property type="entry name" value="EAL_sf"/>
</dbReference>
<dbReference type="Pfam" id="PF13426">
    <property type="entry name" value="PAS_9"/>
    <property type="match status" value="2"/>
</dbReference>
<dbReference type="SUPFAM" id="SSF55073">
    <property type="entry name" value="Nucleotide cyclase"/>
    <property type="match status" value="1"/>
</dbReference>
<feature type="domain" description="GGDEF" evidence="9">
    <location>
        <begin position="291"/>
        <end position="423"/>
    </location>
</feature>
<dbReference type="Pfam" id="PF03707">
    <property type="entry name" value="MHYT"/>
    <property type="match status" value="3"/>
</dbReference>
<dbReference type="NCBIfam" id="TIGR00229">
    <property type="entry name" value="sensory_box"/>
    <property type="match status" value="1"/>
</dbReference>
<protein>
    <recommendedName>
        <fullName evidence="2">cyclic-guanylate-specific phosphodiesterase</fullName>
        <ecNumber evidence="2">3.1.4.52</ecNumber>
    </recommendedName>
</protein>
<dbReference type="CDD" id="cd01949">
    <property type="entry name" value="GGDEF"/>
    <property type="match status" value="1"/>
</dbReference>
<evidence type="ECO:0000259" key="10">
    <source>
        <dbReference type="PROSITE" id="PS50924"/>
    </source>
</evidence>
<keyword evidence="3" id="KW-0973">c-di-GMP</keyword>
<feature type="domain" description="PAS" evidence="6">
    <location>
        <begin position="842"/>
        <end position="886"/>
    </location>
</feature>
<comment type="catalytic activity">
    <reaction evidence="4">
        <text>3',3'-c-di-GMP + H2O = 5'-phosphoguanylyl(3'-&gt;5')guanosine + H(+)</text>
        <dbReference type="Rhea" id="RHEA:24902"/>
        <dbReference type="ChEBI" id="CHEBI:15377"/>
        <dbReference type="ChEBI" id="CHEBI:15378"/>
        <dbReference type="ChEBI" id="CHEBI:58754"/>
        <dbReference type="ChEBI" id="CHEBI:58805"/>
        <dbReference type="EC" id="3.1.4.52"/>
    </reaction>
    <physiologicalReaction direction="left-to-right" evidence="4">
        <dbReference type="Rhea" id="RHEA:24903"/>
    </physiologicalReaction>
</comment>
<dbReference type="EC" id="3.1.4.52" evidence="2"/>
<organism evidence="11 12">
    <name type="scientific">Cellvibrio polysaccharolyticus</name>
    <dbReference type="NCBI Taxonomy" id="2082724"/>
    <lineage>
        <taxon>Bacteria</taxon>
        <taxon>Pseudomonadati</taxon>
        <taxon>Pseudomonadota</taxon>
        <taxon>Gammaproteobacteria</taxon>
        <taxon>Cellvibrionales</taxon>
        <taxon>Cellvibrionaceae</taxon>
        <taxon>Cellvibrio</taxon>
    </lineage>
</organism>
<dbReference type="InterPro" id="IPR005330">
    <property type="entry name" value="MHYT_dom"/>
</dbReference>
<dbReference type="SUPFAM" id="SSF141868">
    <property type="entry name" value="EAL domain-like"/>
    <property type="match status" value="1"/>
</dbReference>
<comment type="cofactor">
    <cofactor evidence="1">
        <name>Mg(2+)</name>
        <dbReference type="ChEBI" id="CHEBI:18420"/>
    </cofactor>
</comment>
<dbReference type="Pfam" id="PF00563">
    <property type="entry name" value="EAL"/>
    <property type="match status" value="1"/>
</dbReference>
<dbReference type="FunFam" id="3.30.70.270:FF:000001">
    <property type="entry name" value="Diguanylate cyclase domain protein"/>
    <property type="match status" value="1"/>
</dbReference>
<dbReference type="PROSITE" id="PS50924">
    <property type="entry name" value="MHYT"/>
    <property type="match status" value="1"/>
</dbReference>
<dbReference type="GO" id="GO:0016020">
    <property type="term" value="C:membrane"/>
    <property type="evidence" value="ECO:0007669"/>
    <property type="project" value="UniProtKB-UniRule"/>
</dbReference>
<dbReference type="AlphaFoldDB" id="A0A928V7S3"/>
<dbReference type="InterPro" id="IPR035965">
    <property type="entry name" value="PAS-like_dom_sf"/>
</dbReference>
<feature type="transmembrane region" description="Helical" evidence="5">
    <location>
        <begin position="212"/>
        <end position="235"/>
    </location>
</feature>
<accession>A0A928V7S3</accession>
<evidence type="ECO:0000256" key="2">
    <source>
        <dbReference type="ARBA" id="ARBA00012282"/>
    </source>
</evidence>
<feature type="transmembrane region" description="Helical" evidence="5">
    <location>
        <begin position="107"/>
        <end position="125"/>
    </location>
</feature>
<dbReference type="EMBL" id="PRDL01000001">
    <property type="protein sequence ID" value="MBE8718232.1"/>
    <property type="molecule type" value="Genomic_DNA"/>
</dbReference>
<feature type="domain" description="PAS" evidence="6">
    <location>
        <begin position="707"/>
        <end position="759"/>
    </location>
</feature>
<sequence>MLIGHHSPLLVVVSVLIAIFSAYTALDMASRITVSTGRVRQAWLAAGATIMGFGIWSMHFVGMLAFSLPVNVGYDAAITLLSLLIAIVMSAFSLWLVAREKLGWRRLLPGGVIFGLGIAFMHYSGMEAMQMHASLHYDPLLFALSIVVAISASTIALWINHRLRDSSRLVALRLGAALFIGFGIAGMHYTGMAAAEFHSHPAQPGYEIENQIWLAPLIILSALASIVSLLVISTLSRRHQLQKQKLQSSLVEANAILSQQALHDSLTGLPNRRHFKTVILEKLEQAKQGDHSFALLFIDLDGFKAINDIYGHHTGDSLLVEVARRLKSATRSRDFIARLGGDEFLALMDINGDDDAIRVANHLIKAISNPYHLEGSKLRVSASVGIAVYPQNGETRRALMVNADAAMYRAKSMGRNRYCFSDNALNDDVQSRLSLLRELDHAIENGQLVLHYQPKYRAPSGPVMGMEALVRWNHPEHGMIPPNVFIPLAEKTGLIINLGEWVIREACGQLRQWHDDGYTGWTMAVNLSALQLSHPDLIDNVRDTLEHFNLSPSSLVLEVTESVAMSDLEANLLVLDQLNALGVQISIDDFGTGHSSLLYLKRLPASELKIDKGFLRDLTYGSEDATIITSIIALARSFNMRVVAEGVETPEQQEFLTNMGCDSVQGFLFGRPTTASELIAALPKQALETADPLYAEQSWSRASAHETYQILTQTLEQAVDSIIVIDEGNRIILFNQSAEKLSGYLRREVLGQSIEMLIPPAPHEVEAGSLIGGDAAHPLMGNSRKVPVLHKDGSLVWGEMSISRVQLGRRVLFTAFIRDISDKQRQEEQIHNMSLAVARGESAVLVTTPEMEISYVNPVFPVLFGYNEQDVIGKNALELLTGLLPDLSDIANIKGNTGWREDYSTQVTLHDAQGKPLPCLVDFHFDFTGPSEIEQENPLSDIVIVIKQA</sequence>
<dbReference type="InterPro" id="IPR001633">
    <property type="entry name" value="EAL_dom"/>
</dbReference>
<gene>
    <name evidence="11" type="ORF">C4F51_13640</name>
</gene>
<dbReference type="PROSITE" id="PS50113">
    <property type="entry name" value="PAC"/>
    <property type="match status" value="1"/>
</dbReference>
<evidence type="ECO:0000259" key="9">
    <source>
        <dbReference type="PROSITE" id="PS50887"/>
    </source>
</evidence>
<evidence type="ECO:0000259" key="7">
    <source>
        <dbReference type="PROSITE" id="PS50113"/>
    </source>
</evidence>